<dbReference type="InterPro" id="IPR052391">
    <property type="entry name" value="E3_Ligase-Neurotoxin"/>
</dbReference>
<dbReference type="InterPro" id="IPR036770">
    <property type="entry name" value="Ankyrin_rpt-contain_sf"/>
</dbReference>
<dbReference type="SUPFAM" id="SSF48403">
    <property type="entry name" value="Ankyrin repeat"/>
    <property type="match status" value="1"/>
</dbReference>
<reference evidence="2 5" key="1">
    <citation type="journal article" date="2020" name="Science">
        <title>Unexpected conservation and global transmission of agrobacterial virulence plasmids.</title>
        <authorList>
            <person name="Weisberg A.J."/>
            <person name="Davis E.W. 2nd"/>
            <person name="Tabima J."/>
            <person name="Belcher M.S."/>
            <person name="Miller M."/>
            <person name="Kuo C.H."/>
            <person name="Loper J.E."/>
            <person name="Grunwald N.J."/>
            <person name="Putnam M.L."/>
            <person name="Chang J.H."/>
        </authorList>
    </citation>
    <scope>NUCLEOTIDE SEQUENCE [LARGE SCALE GENOMIC DNA]</scope>
    <source>
        <strain evidence="2 5">A19/93</strain>
    </source>
</reference>
<proteinExistence type="predicted"/>
<evidence type="ECO:0000313" key="4">
    <source>
        <dbReference type="Proteomes" id="UP000663912"/>
    </source>
</evidence>
<feature type="repeat" description="ANK" evidence="1">
    <location>
        <begin position="104"/>
        <end position="136"/>
    </location>
</feature>
<evidence type="ECO:0000313" key="5">
    <source>
        <dbReference type="Proteomes" id="UP000822331"/>
    </source>
</evidence>
<sequence length="372" mass="41626">MPKPKKKTLPKDFEDLLQKCSPDEIRDVLKTRDVDAYHGYAKRTALTFNALPDDVARWLVENGADISARDQYGETPLHARAGHWQGRVDILLELGADVNSRDKQDNTPLHKAAAVGNVDTTRALIEHGATIDATNKRGLTPLAYALQLCTNATISRTTRIAELLIAAQPRKPTGIVASLARLLGRKQSHEEKMSQQMRDFVRRIGENFEFHRQGFDTESRSETSDALNRLYELFDVPPVPHRQMHDGVSRIVANAATWQERHQQYWEILVPSSGAASTVQGEVVRISGRISREIDGNGGINWDSEFKAMADCLLVHLGSGNALQDPLYKEAKNIISQVKRKYGDTFRLNELSVAWIDMNPNPISLPAPSYSR</sequence>
<reference evidence="3" key="2">
    <citation type="submission" date="2020-02" db="EMBL/GenBank/DDBJ databases">
        <title>Unexpected conservation and global transmission of agrobacterial virulence plasmids.</title>
        <authorList>
            <person name="Weisberg A.J."/>
            <person name="Davis E.W. II"/>
            <person name="Tabima J.R."/>
            <person name="Belcher M.S."/>
            <person name="Miller M."/>
            <person name="Kuo C.-H."/>
            <person name="Loper J.E."/>
            <person name="Grunwald N.J."/>
            <person name="Putnam M.L."/>
            <person name="Chang J.H."/>
        </authorList>
    </citation>
    <scope>NUCLEOTIDE SEQUENCE</scope>
    <source>
        <strain evidence="3">W2/73</strain>
    </source>
</reference>
<dbReference type="RefSeq" id="WP_065701059.1">
    <property type="nucleotide sequence ID" value="NZ_CP049206.1"/>
</dbReference>
<dbReference type="Gene3D" id="1.25.40.20">
    <property type="entry name" value="Ankyrin repeat-containing domain"/>
    <property type="match status" value="1"/>
</dbReference>
<dbReference type="PROSITE" id="PS50297">
    <property type="entry name" value="ANK_REP_REGION"/>
    <property type="match status" value="1"/>
</dbReference>
<accession>A0AAE7R2F3</accession>
<dbReference type="KEGG" id="arui:G6M88_00485"/>
<evidence type="ECO:0000256" key="1">
    <source>
        <dbReference type="PROSITE-ProRule" id="PRU00023"/>
    </source>
</evidence>
<gene>
    <name evidence="2" type="ORF">G6L72_07260</name>
    <name evidence="3" type="ORF">G6M88_00485</name>
</gene>
<dbReference type="PANTHER" id="PTHR24133">
    <property type="entry name" value="ANKYRIN DOMAIN-CONTAINING"/>
    <property type="match status" value="1"/>
</dbReference>
<protein>
    <submittedName>
        <fullName evidence="3">Ankyrin repeat domain-containing protein</fullName>
    </submittedName>
</protein>
<dbReference type="Pfam" id="PF12796">
    <property type="entry name" value="Ank_2"/>
    <property type="match status" value="1"/>
</dbReference>
<dbReference type="InterPro" id="IPR002110">
    <property type="entry name" value="Ankyrin_rpt"/>
</dbReference>
<evidence type="ECO:0000313" key="3">
    <source>
        <dbReference type="EMBL" id="QTF98977.1"/>
    </source>
</evidence>
<organism evidence="3 4">
    <name type="scientific">Agrobacterium rubi</name>
    <dbReference type="NCBI Taxonomy" id="28099"/>
    <lineage>
        <taxon>Bacteria</taxon>
        <taxon>Pseudomonadati</taxon>
        <taxon>Pseudomonadota</taxon>
        <taxon>Alphaproteobacteria</taxon>
        <taxon>Hyphomicrobiales</taxon>
        <taxon>Rhizobiaceae</taxon>
        <taxon>Rhizobium/Agrobacterium group</taxon>
        <taxon>Agrobacterium</taxon>
    </lineage>
</organism>
<dbReference type="PROSITE" id="PS50088">
    <property type="entry name" value="ANK_REPEAT"/>
    <property type="match status" value="1"/>
</dbReference>
<name>A0AAE7R2F3_9HYPH</name>
<dbReference type="SMART" id="SM00248">
    <property type="entry name" value="ANK"/>
    <property type="match status" value="3"/>
</dbReference>
<dbReference type="Proteomes" id="UP000822331">
    <property type="component" value="Unassembled WGS sequence"/>
</dbReference>
<keyword evidence="1" id="KW-0040">ANK repeat</keyword>
<dbReference type="AlphaFoldDB" id="A0AAE7R2F3"/>
<dbReference type="EMBL" id="JAAMCP010000004">
    <property type="protein sequence ID" value="NTF36512.1"/>
    <property type="molecule type" value="Genomic_DNA"/>
</dbReference>
<evidence type="ECO:0000313" key="2">
    <source>
        <dbReference type="EMBL" id="NTF36512.1"/>
    </source>
</evidence>
<dbReference type="Proteomes" id="UP000663912">
    <property type="component" value="Chromosome 1"/>
</dbReference>
<dbReference type="PANTHER" id="PTHR24133:SF40">
    <property type="entry name" value="ANKYRIN REPEAT DOMAIN 44"/>
    <property type="match status" value="1"/>
</dbReference>
<keyword evidence="5" id="KW-1185">Reference proteome</keyword>
<dbReference type="EMBL" id="CP049206">
    <property type="protein sequence ID" value="QTF98977.1"/>
    <property type="molecule type" value="Genomic_DNA"/>
</dbReference>